<evidence type="ECO:0000313" key="1">
    <source>
        <dbReference type="EMBL" id="KAI0084295.1"/>
    </source>
</evidence>
<protein>
    <submittedName>
        <fullName evidence="1">Uncharacterized protein</fullName>
    </submittedName>
</protein>
<evidence type="ECO:0000313" key="2">
    <source>
        <dbReference type="Proteomes" id="UP001055072"/>
    </source>
</evidence>
<accession>A0ACB8TQJ5</accession>
<sequence>MLYNLLQDCKLLHPENVFCRNLTWDHDPTATPSSFGWILAHHSHFDSEYSQCTDNALANIMALSVPRHESSRRPHLNTIDSSSLLDIMRASYGQDASARFGIRLISGFDDVQECTAAQLTPDCDLAFQWWHNGIFFYCVTSRHPGDDSNIRYATHVIIMIIIGPAPGSFTELMEHIKTIDWDVFLRNVRAFPDLRGIIIQCRCWTDEEEWRECLVGLVPLLRKAWVGVDAVLQIYHNLEIWRNTKWAQTPLSSVLEDIDRMNEEAAAHPSSNLEPTLELESGPSDDHHDHNQDNASPSPSPE</sequence>
<reference evidence="1" key="1">
    <citation type="journal article" date="2021" name="Environ. Microbiol.">
        <title>Gene family expansions and transcriptome signatures uncover fungal adaptations to wood decay.</title>
        <authorList>
            <person name="Hage H."/>
            <person name="Miyauchi S."/>
            <person name="Viragh M."/>
            <person name="Drula E."/>
            <person name="Min B."/>
            <person name="Chaduli D."/>
            <person name="Navarro D."/>
            <person name="Favel A."/>
            <person name="Norest M."/>
            <person name="Lesage-Meessen L."/>
            <person name="Balint B."/>
            <person name="Merenyi Z."/>
            <person name="de Eugenio L."/>
            <person name="Morin E."/>
            <person name="Martinez A.T."/>
            <person name="Baldrian P."/>
            <person name="Stursova M."/>
            <person name="Martinez M.J."/>
            <person name="Novotny C."/>
            <person name="Magnuson J.K."/>
            <person name="Spatafora J.W."/>
            <person name="Maurice S."/>
            <person name="Pangilinan J."/>
            <person name="Andreopoulos W."/>
            <person name="LaButti K."/>
            <person name="Hundley H."/>
            <person name="Na H."/>
            <person name="Kuo A."/>
            <person name="Barry K."/>
            <person name="Lipzen A."/>
            <person name="Henrissat B."/>
            <person name="Riley R."/>
            <person name="Ahrendt S."/>
            <person name="Nagy L.G."/>
            <person name="Grigoriev I.V."/>
            <person name="Martin F."/>
            <person name="Rosso M.N."/>
        </authorList>
    </citation>
    <scope>NUCLEOTIDE SEQUENCE</scope>
    <source>
        <strain evidence="1">CBS 384.51</strain>
    </source>
</reference>
<dbReference type="EMBL" id="MU274944">
    <property type="protein sequence ID" value="KAI0084295.1"/>
    <property type="molecule type" value="Genomic_DNA"/>
</dbReference>
<keyword evidence="2" id="KW-1185">Reference proteome</keyword>
<organism evidence="1 2">
    <name type="scientific">Irpex rosettiformis</name>
    <dbReference type="NCBI Taxonomy" id="378272"/>
    <lineage>
        <taxon>Eukaryota</taxon>
        <taxon>Fungi</taxon>
        <taxon>Dikarya</taxon>
        <taxon>Basidiomycota</taxon>
        <taxon>Agaricomycotina</taxon>
        <taxon>Agaricomycetes</taxon>
        <taxon>Polyporales</taxon>
        <taxon>Irpicaceae</taxon>
        <taxon>Irpex</taxon>
    </lineage>
</organism>
<comment type="caution">
    <text evidence="1">The sequence shown here is derived from an EMBL/GenBank/DDBJ whole genome shotgun (WGS) entry which is preliminary data.</text>
</comment>
<name>A0ACB8TQJ5_9APHY</name>
<proteinExistence type="predicted"/>
<gene>
    <name evidence="1" type="ORF">BDY19DRAFT_540996</name>
</gene>
<dbReference type="Proteomes" id="UP001055072">
    <property type="component" value="Unassembled WGS sequence"/>
</dbReference>